<evidence type="ECO:0000313" key="3">
    <source>
        <dbReference type="Proteomes" id="UP000053825"/>
    </source>
</evidence>
<protein>
    <submittedName>
        <fullName evidence="2">Uncharacterized protein</fullName>
    </submittedName>
</protein>
<feature type="compositionally biased region" description="Polar residues" evidence="1">
    <location>
        <begin position="19"/>
        <end position="30"/>
    </location>
</feature>
<dbReference type="AlphaFoldDB" id="A0A0L7QQ74"/>
<evidence type="ECO:0000256" key="1">
    <source>
        <dbReference type="SAM" id="MobiDB-lite"/>
    </source>
</evidence>
<name>A0A0L7QQ74_9HYME</name>
<reference evidence="2 3" key="1">
    <citation type="submission" date="2015-07" db="EMBL/GenBank/DDBJ databases">
        <title>The genome of Habropoda laboriosa.</title>
        <authorList>
            <person name="Pan H."/>
            <person name="Kapheim K."/>
        </authorList>
    </citation>
    <scope>NUCLEOTIDE SEQUENCE [LARGE SCALE GENOMIC DNA]</scope>
    <source>
        <strain evidence="2">0110345459</strain>
    </source>
</reference>
<sequence length="227" mass="25724">MSTMSKPTRESTKEARRGNTPTTNIVSTGAETPPTFLTLDSSTSRGFREPPATEVNTNKLKTTRQHAGKVENPYKTILKTRKRSVSLSDFTKPARPTTTENKAEIKLGMDMEYTPNIPTSNPYQTLNQCFINQSEELLERFVDSFTQNNNESYSMAACIFNDVSAALLQMLEAMEVHSDLNAHQYVTKATDAMQNIALERQKCFVDSIKSVFWKQHLQQKTYYMGLE</sequence>
<feature type="compositionally biased region" description="Basic and acidic residues" evidence="1">
    <location>
        <begin position="7"/>
        <end position="17"/>
    </location>
</feature>
<organism evidence="2 3">
    <name type="scientific">Habropoda laboriosa</name>
    <dbReference type="NCBI Taxonomy" id="597456"/>
    <lineage>
        <taxon>Eukaryota</taxon>
        <taxon>Metazoa</taxon>
        <taxon>Ecdysozoa</taxon>
        <taxon>Arthropoda</taxon>
        <taxon>Hexapoda</taxon>
        <taxon>Insecta</taxon>
        <taxon>Pterygota</taxon>
        <taxon>Neoptera</taxon>
        <taxon>Endopterygota</taxon>
        <taxon>Hymenoptera</taxon>
        <taxon>Apocrita</taxon>
        <taxon>Aculeata</taxon>
        <taxon>Apoidea</taxon>
        <taxon>Anthophila</taxon>
        <taxon>Apidae</taxon>
        <taxon>Habropoda</taxon>
    </lineage>
</organism>
<proteinExistence type="predicted"/>
<gene>
    <name evidence="2" type="ORF">WH47_06926</name>
</gene>
<dbReference type="Proteomes" id="UP000053825">
    <property type="component" value="Unassembled WGS sequence"/>
</dbReference>
<keyword evidence="3" id="KW-1185">Reference proteome</keyword>
<feature type="region of interest" description="Disordered" evidence="1">
    <location>
        <begin position="1"/>
        <end position="68"/>
    </location>
</feature>
<evidence type="ECO:0000313" key="2">
    <source>
        <dbReference type="EMBL" id="KOC60780.1"/>
    </source>
</evidence>
<accession>A0A0L7QQ74</accession>
<dbReference type="EMBL" id="KQ414790">
    <property type="protein sequence ID" value="KOC60780.1"/>
    <property type="molecule type" value="Genomic_DNA"/>
</dbReference>